<feature type="domain" description="CAAX prenyl protease 2/Lysostaphin resistance protein A-like" evidence="2">
    <location>
        <begin position="132"/>
        <end position="239"/>
    </location>
</feature>
<dbReference type="OrthoDB" id="378663at2"/>
<keyword evidence="1" id="KW-0472">Membrane</keyword>
<accession>A0A4Q1JUR9</accession>
<dbReference type="GO" id="GO:0080120">
    <property type="term" value="P:CAAX-box protein maturation"/>
    <property type="evidence" value="ECO:0007669"/>
    <property type="project" value="UniProtKB-ARBA"/>
</dbReference>
<keyword evidence="3" id="KW-0645">Protease</keyword>
<dbReference type="GO" id="GO:0004175">
    <property type="term" value="F:endopeptidase activity"/>
    <property type="evidence" value="ECO:0007669"/>
    <property type="project" value="UniProtKB-ARBA"/>
</dbReference>
<feature type="transmembrane region" description="Helical" evidence="1">
    <location>
        <begin position="203"/>
        <end position="223"/>
    </location>
</feature>
<gene>
    <name evidence="3" type="ORF">EPA99_11645</name>
</gene>
<feature type="transmembrane region" description="Helical" evidence="1">
    <location>
        <begin position="88"/>
        <end position="112"/>
    </location>
</feature>
<evidence type="ECO:0000259" key="2">
    <source>
        <dbReference type="Pfam" id="PF02517"/>
    </source>
</evidence>
<reference evidence="3 4" key="1">
    <citation type="submission" date="2019-01" db="EMBL/GenBank/DDBJ databases">
        <title>Pseudoxanthomonas composti sp. nov., isolated from compost.</title>
        <authorList>
            <person name="Yang G."/>
        </authorList>
    </citation>
    <scope>NUCLEOTIDE SEQUENCE [LARGE SCALE GENOMIC DNA]</scope>
    <source>
        <strain evidence="3 4">GSS15</strain>
    </source>
</reference>
<proteinExistence type="predicted"/>
<feature type="transmembrane region" description="Helical" evidence="1">
    <location>
        <begin position="45"/>
        <end position="67"/>
    </location>
</feature>
<dbReference type="GO" id="GO:0006508">
    <property type="term" value="P:proteolysis"/>
    <property type="evidence" value="ECO:0007669"/>
    <property type="project" value="UniProtKB-KW"/>
</dbReference>
<sequence length="245" mass="25480">MSRHPRLRLGVLLWCLAMSGVLVVTLTLLLGLLEAAKSPLPTWAILTLSAAQSAVLVAGAVWLGVALSQPLGLGAPALQAAISSGGSWKALAPQLAPAVAVGVGVAVLLYILQQVTPTELTVAASRMEIPLAAKLLYGGVTEEVLMRWGVMTLIAWVAWRLAGRRERALAPSIALAIVLSALLFGLGHLPAARAMGAALSPPVVGYIVLGNALPGLLFGLLFWRWGLEAAMLAHALAHLLFHLAS</sequence>
<dbReference type="AlphaFoldDB" id="A0A4Q1JUR9"/>
<dbReference type="GO" id="GO:0008237">
    <property type="term" value="F:metallopeptidase activity"/>
    <property type="evidence" value="ECO:0007669"/>
    <property type="project" value="UniProtKB-KW"/>
</dbReference>
<keyword evidence="3" id="KW-0378">Hydrolase</keyword>
<evidence type="ECO:0000256" key="1">
    <source>
        <dbReference type="SAM" id="Phobius"/>
    </source>
</evidence>
<dbReference type="Pfam" id="PF02517">
    <property type="entry name" value="Rce1-like"/>
    <property type="match status" value="1"/>
</dbReference>
<feature type="transmembrane region" description="Helical" evidence="1">
    <location>
        <begin position="169"/>
        <end position="191"/>
    </location>
</feature>
<protein>
    <submittedName>
        <fullName evidence="3">CPBP family intramembrane metalloprotease</fullName>
    </submittedName>
</protein>
<organism evidence="3 4">
    <name type="scientific">Pseudoxanthomonas composti</name>
    <dbReference type="NCBI Taxonomy" id="2137479"/>
    <lineage>
        <taxon>Bacteria</taxon>
        <taxon>Pseudomonadati</taxon>
        <taxon>Pseudomonadota</taxon>
        <taxon>Gammaproteobacteria</taxon>
        <taxon>Lysobacterales</taxon>
        <taxon>Lysobacteraceae</taxon>
        <taxon>Pseudoxanthomonas</taxon>
    </lineage>
</organism>
<dbReference type="RefSeq" id="WP_129471388.1">
    <property type="nucleotide sequence ID" value="NZ_SAWZ01000005.1"/>
</dbReference>
<dbReference type="EMBL" id="SAWZ01000005">
    <property type="protein sequence ID" value="RXR05384.1"/>
    <property type="molecule type" value="Genomic_DNA"/>
</dbReference>
<dbReference type="Proteomes" id="UP000289784">
    <property type="component" value="Unassembled WGS sequence"/>
</dbReference>
<evidence type="ECO:0000313" key="3">
    <source>
        <dbReference type="EMBL" id="RXR05384.1"/>
    </source>
</evidence>
<evidence type="ECO:0000313" key="4">
    <source>
        <dbReference type="Proteomes" id="UP000289784"/>
    </source>
</evidence>
<keyword evidence="4" id="KW-1185">Reference proteome</keyword>
<keyword evidence="1" id="KW-1133">Transmembrane helix</keyword>
<keyword evidence="3" id="KW-0482">Metalloprotease</keyword>
<dbReference type="InterPro" id="IPR003675">
    <property type="entry name" value="Rce1/LyrA-like_dom"/>
</dbReference>
<keyword evidence="1" id="KW-0812">Transmembrane</keyword>
<name>A0A4Q1JUR9_9GAMM</name>
<comment type="caution">
    <text evidence="3">The sequence shown here is derived from an EMBL/GenBank/DDBJ whole genome shotgun (WGS) entry which is preliminary data.</text>
</comment>